<feature type="compositionally biased region" description="Low complexity" evidence="6">
    <location>
        <begin position="1495"/>
        <end position="1520"/>
    </location>
</feature>
<feature type="region of interest" description="Disordered" evidence="6">
    <location>
        <begin position="1874"/>
        <end position="1897"/>
    </location>
</feature>
<reference evidence="7" key="1">
    <citation type="journal article" date="2020" name="bioRxiv">
        <title>Comparative genomics of Chlamydomonas.</title>
        <authorList>
            <person name="Craig R.J."/>
            <person name="Hasan A.R."/>
            <person name="Ness R.W."/>
            <person name="Keightley P.D."/>
        </authorList>
    </citation>
    <scope>NUCLEOTIDE SEQUENCE</scope>
    <source>
        <strain evidence="7">CCAP 11/70</strain>
    </source>
</reference>
<dbReference type="PANTHER" id="PTHR47970:SF12">
    <property type="entry name" value="KINESIN FAMILY MEMBER 11"/>
    <property type="match status" value="1"/>
</dbReference>
<dbReference type="GO" id="GO:0072686">
    <property type="term" value="C:mitotic spindle"/>
    <property type="evidence" value="ECO:0007669"/>
    <property type="project" value="TreeGrafter"/>
</dbReference>
<dbReference type="InterPro" id="IPR047149">
    <property type="entry name" value="KIF11-like"/>
</dbReference>
<feature type="compositionally biased region" description="Low complexity" evidence="6">
    <location>
        <begin position="1"/>
        <end position="14"/>
    </location>
</feature>
<dbReference type="GO" id="GO:0051231">
    <property type="term" value="P:spindle elongation"/>
    <property type="evidence" value="ECO:0007669"/>
    <property type="project" value="TreeGrafter"/>
</dbReference>
<feature type="region of interest" description="Disordered" evidence="6">
    <location>
        <begin position="1409"/>
        <end position="1527"/>
    </location>
</feature>
<keyword evidence="2" id="KW-0963">Cytoplasm</keyword>
<evidence type="ECO:0000256" key="5">
    <source>
        <dbReference type="SAM" id="Coils"/>
    </source>
</evidence>
<comment type="caution">
    <text evidence="7">The sequence shown here is derived from an EMBL/GenBank/DDBJ whole genome shotgun (WGS) entry which is preliminary data.</text>
</comment>
<feature type="region of interest" description="Disordered" evidence="6">
    <location>
        <begin position="952"/>
        <end position="973"/>
    </location>
</feature>
<feature type="compositionally biased region" description="Polar residues" evidence="6">
    <location>
        <begin position="638"/>
        <end position="654"/>
    </location>
</feature>
<feature type="region of interest" description="Disordered" evidence="6">
    <location>
        <begin position="1307"/>
        <end position="1337"/>
    </location>
</feature>
<feature type="region of interest" description="Disordered" evidence="6">
    <location>
        <begin position="1212"/>
        <end position="1238"/>
    </location>
</feature>
<name>A0A835XIT7_9CHLO</name>
<feature type="region of interest" description="Disordered" evidence="6">
    <location>
        <begin position="584"/>
        <end position="611"/>
    </location>
</feature>
<dbReference type="OrthoDB" id="552486at2759"/>
<evidence type="ECO:0000256" key="3">
    <source>
        <dbReference type="ARBA" id="ARBA00023175"/>
    </source>
</evidence>
<feature type="region of interest" description="Disordered" evidence="6">
    <location>
        <begin position="450"/>
        <end position="493"/>
    </location>
</feature>
<feature type="compositionally biased region" description="Low complexity" evidence="6">
    <location>
        <begin position="1814"/>
        <end position="1835"/>
    </location>
</feature>
<feature type="coiled-coil region" evidence="5">
    <location>
        <begin position="163"/>
        <end position="230"/>
    </location>
</feature>
<feature type="compositionally biased region" description="Low complexity" evidence="6">
    <location>
        <begin position="1311"/>
        <end position="1333"/>
    </location>
</feature>
<evidence type="ECO:0000256" key="6">
    <source>
        <dbReference type="SAM" id="MobiDB-lite"/>
    </source>
</evidence>
<feature type="region of interest" description="Disordered" evidence="6">
    <location>
        <begin position="1728"/>
        <end position="1756"/>
    </location>
</feature>
<dbReference type="GO" id="GO:0008574">
    <property type="term" value="F:plus-end-directed microtubule motor activity"/>
    <property type="evidence" value="ECO:0007669"/>
    <property type="project" value="TreeGrafter"/>
</dbReference>
<evidence type="ECO:0000256" key="4">
    <source>
        <dbReference type="ARBA" id="ARBA00023212"/>
    </source>
</evidence>
<feature type="region of interest" description="Disordered" evidence="6">
    <location>
        <begin position="67"/>
        <end position="139"/>
    </location>
</feature>
<feature type="coiled-coil region" evidence="5">
    <location>
        <begin position="385"/>
        <end position="430"/>
    </location>
</feature>
<dbReference type="Proteomes" id="UP000612055">
    <property type="component" value="Unassembled WGS sequence"/>
</dbReference>
<keyword evidence="5" id="KW-0175">Coiled coil</keyword>
<proteinExistence type="predicted"/>
<feature type="compositionally biased region" description="Polar residues" evidence="6">
    <location>
        <begin position="37"/>
        <end position="47"/>
    </location>
</feature>
<protein>
    <submittedName>
        <fullName evidence="7">Uncharacterized protein</fullName>
    </submittedName>
</protein>
<feature type="region of interest" description="Disordered" evidence="6">
    <location>
        <begin position="1554"/>
        <end position="1621"/>
    </location>
</feature>
<feature type="compositionally biased region" description="Basic and acidic residues" evidence="6">
    <location>
        <begin position="1222"/>
        <end position="1234"/>
    </location>
</feature>
<organism evidence="7 8">
    <name type="scientific">Edaphochlamys debaryana</name>
    <dbReference type="NCBI Taxonomy" id="47281"/>
    <lineage>
        <taxon>Eukaryota</taxon>
        <taxon>Viridiplantae</taxon>
        <taxon>Chlorophyta</taxon>
        <taxon>core chlorophytes</taxon>
        <taxon>Chlorophyceae</taxon>
        <taxon>CS clade</taxon>
        <taxon>Chlamydomonadales</taxon>
        <taxon>Chlamydomonadales incertae sedis</taxon>
        <taxon>Edaphochlamys</taxon>
    </lineage>
</organism>
<feature type="compositionally biased region" description="Gly residues" evidence="6">
    <location>
        <begin position="1419"/>
        <end position="1431"/>
    </location>
</feature>
<feature type="compositionally biased region" description="Low complexity" evidence="6">
    <location>
        <begin position="24"/>
        <end position="36"/>
    </location>
</feature>
<feature type="compositionally biased region" description="Acidic residues" evidence="6">
    <location>
        <begin position="1556"/>
        <end position="1566"/>
    </location>
</feature>
<feature type="coiled-coil region" evidence="5">
    <location>
        <begin position="310"/>
        <end position="337"/>
    </location>
</feature>
<feature type="compositionally biased region" description="Basic residues" evidence="6">
    <location>
        <begin position="476"/>
        <end position="490"/>
    </location>
</feature>
<dbReference type="GO" id="GO:0005876">
    <property type="term" value="C:spindle microtubule"/>
    <property type="evidence" value="ECO:0007669"/>
    <property type="project" value="TreeGrafter"/>
</dbReference>
<comment type="subcellular location">
    <subcellularLocation>
        <location evidence="1">Cytoplasm</location>
        <location evidence="1">Cytoskeleton</location>
    </subcellularLocation>
</comment>
<evidence type="ECO:0000256" key="2">
    <source>
        <dbReference type="ARBA" id="ARBA00022490"/>
    </source>
</evidence>
<feature type="region of interest" description="Disordered" evidence="6">
    <location>
        <begin position="549"/>
        <end position="569"/>
    </location>
</feature>
<accession>A0A835XIT7</accession>
<keyword evidence="3" id="KW-0505">Motor protein</keyword>
<dbReference type="PANTHER" id="PTHR47970">
    <property type="entry name" value="KINESIN-LIKE PROTEIN KIF11"/>
    <property type="match status" value="1"/>
</dbReference>
<keyword evidence="8" id="KW-1185">Reference proteome</keyword>
<feature type="coiled-coil region" evidence="5">
    <location>
        <begin position="837"/>
        <end position="934"/>
    </location>
</feature>
<evidence type="ECO:0000313" key="7">
    <source>
        <dbReference type="EMBL" id="KAG2484591.1"/>
    </source>
</evidence>
<dbReference type="EMBL" id="JAEHOE010000147">
    <property type="protein sequence ID" value="KAG2484591.1"/>
    <property type="molecule type" value="Genomic_DNA"/>
</dbReference>
<feature type="region of interest" description="Disordered" evidence="6">
    <location>
        <begin position="1"/>
        <end position="53"/>
    </location>
</feature>
<feature type="compositionally biased region" description="Low complexity" evidence="6">
    <location>
        <begin position="1462"/>
        <end position="1471"/>
    </location>
</feature>
<evidence type="ECO:0000313" key="8">
    <source>
        <dbReference type="Proteomes" id="UP000612055"/>
    </source>
</evidence>
<feature type="compositionally biased region" description="Low complexity" evidence="6">
    <location>
        <begin position="1570"/>
        <end position="1581"/>
    </location>
</feature>
<feature type="compositionally biased region" description="Basic and acidic residues" evidence="6">
    <location>
        <begin position="455"/>
        <end position="470"/>
    </location>
</feature>
<feature type="compositionally biased region" description="Low complexity" evidence="6">
    <location>
        <begin position="1731"/>
        <end position="1743"/>
    </location>
</feature>
<sequence length="1897" mass="189709">MDSALEAAAGSGLAKTQFNDFGGPSSALAPALSKASQTVPNGSSSGTVAAEQHDGSLMEPKSLLLEPLGGQETPSLELPPGTRWREPQAHRLSPGGSSGGDCPASLTGSPRSSHAGCLSLSPDDSQRCSSDDKSATGLSQTTKCQSQEVAELQLALAQSSSALKASQGQLQALSARVEELQAQLESECGHMLAAVQGELGAQERVHRGRLADLQDRLQRAELAAASSAAREAALELELRAAQSVLAGAGLATRGEAPATQAEGQAQLGPALLALLPALNSALATVDAAEVRQAVVSGSAGSALEACLASAVSASAERAALRDQVKELYERLGQTQRRTGAATAMLAATHAAELAREQSRRVAFAAEARCFAAAAICARVFRAVEREAAEEELRVLSARLAEAEAARDVLAVQLAEAQQGLEEAVSQLETEAAGAAVIREELRVLREQSSDLAEVADDKAKEVPSEDDLRADAALPKPHRSGRSTSQKHQHLAAALQAQSCEVAGHAQPQPDPIMFTNVMWDASTAARAGVEDGEEEGSDAAVQGRLRAVGTAAGKQDEQDPEPAPQLEDAEEAALVDVTATVTTTTTCSPEPAHATSAAPSTTSNGMGAAPEPCSSCYATASAQAALAGAASTQSLAPNTSLRSRTSEPPNWVTNAAFKSRPSATATVSAQSSVECAPQELWETLSALRSELAATHEALRRERAASASGVAPGPGAALGWEPLGPVDAARAAAREVVLRALRSVERKELQRQLSAARSAAATATASHADAHARLCAALATVMRLSGEAEALRAARAEMAAELGPARRTASRLWQQNAGLREQARLYRTDHASAAAAVDVLRRELHAAKAERARLQQQLTDVTSQTAAVQRAAEELCGSLRRAHTDLGSQRAALARAQARAEAAEAERSRLAAAAEAAAVEAEAARAQLAEAAEQGAARDALAAALQARLTELQPQPRSARASEEEGQAAACEEGEAHVGAEIAAGVCSCPGAEGAAAAAPAQPRATGSTFVEAGLEAAAAEAALQAEAPVLRAPLPPAPLPADGESPVEALRRGPAAGPTAAAAAAALLGARPVGGWGSPRMGRSVSALELCGLAAAAAADDSDSDAAARPDAAKPGGGSTEPQPRHPARSRLATAGAAAGLGSGDARPLTAALRGGGGGLSLGLGMGPVAGGVRLGGGAWRSWALAQAALAEARARDLLLSRRRERQREREQEAAAAAAAVHREVSVTEDEGKAGPGADGEVVRALVARVVDRVLTSAGEGSGSAAAALAEVRHGLRRLRGAVAAAAAAAGAPPPADATSCSLIQREDSASSIGPNSSNSISHVSHVSSHGSQCSGARGLGGDAVETLLLRLDALEADVAGLLDGSGGGGSSSCGGGPSAAASASGHCSSVAALEAGLEALSFASPQRRSFGTSTSGMGPGPGLGLGQAGPGEAATSPLLATPAGRESPFACRRHRDSTDGDASTSAAAGVQTDPPELDSAAAAAAAVDSPSRAQAHTQTQTQTQAAVRASGRRATASSGAGGGVGVCMTRAASWGLYPRSRTMSTSELHVLAEEPSDGSQDEGEGRDGSPSGPSNSAASRQGQGCGQARARLHRAQTAGVGGGEAEEGEGEHGPLAVQARSASASEMRVFQNPVFLQLEDAAAATAAAAAGAGAAGGQAHRARGVSSSGVDLGWHRPGRFNSAGGGAGGGVALAPGRASHDAPHHLPPLLRAQTLETPAAAGVAYPSRGPVAAGSPPAAGKPGRRSMSGRVSDSGASLGLGLGLSLSSLFNRQASSGQARGGMPRASADWAAIGPGGPAYGHHGARRGPGGMPRASADWASVGSSASSGTASTGPVLGLDGGLVGAPAGPGGEMLVPVSKAGSMGRLVRKLSRRLSGRRSDGVGLEPTAGAGGEA</sequence>
<feature type="compositionally biased region" description="Low complexity" evidence="6">
    <location>
        <begin position="584"/>
        <end position="604"/>
    </location>
</feature>
<keyword evidence="4" id="KW-0206">Cytoskeleton</keyword>
<feature type="region of interest" description="Disordered" evidence="6">
    <location>
        <begin position="1801"/>
        <end position="1835"/>
    </location>
</feature>
<feature type="coiled-coil region" evidence="5">
    <location>
        <begin position="746"/>
        <end position="801"/>
    </location>
</feature>
<evidence type="ECO:0000256" key="1">
    <source>
        <dbReference type="ARBA" id="ARBA00004245"/>
    </source>
</evidence>
<feature type="compositionally biased region" description="Basic and acidic residues" evidence="6">
    <location>
        <begin position="124"/>
        <end position="134"/>
    </location>
</feature>
<feature type="region of interest" description="Disordered" evidence="6">
    <location>
        <begin position="1100"/>
        <end position="1133"/>
    </location>
</feature>
<feature type="region of interest" description="Disordered" evidence="6">
    <location>
        <begin position="634"/>
        <end position="655"/>
    </location>
</feature>
<gene>
    <name evidence="7" type="ORF">HYH03_016632</name>
</gene>
<dbReference type="GO" id="GO:0090307">
    <property type="term" value="P:mitotic spindle assembly"/>
    <property type="evidence" value="ECO:0007669"/>
    <property type="project" value="TreeGrafter"/>
</dbReference>